<dbReference type="Pfam" id="PF07045">
    <property type="entry name" value="DUF1330"/>
    <property type="match status" value="1"/>
</dbReference>
<dbReference type="EMBL" id="CP102480">
    <property type="protein sequence ID" value="UUX49636.1"/>
    <property type="molecule type" value="Genomic_DNA"/>
</dbReference>
<dbReference type="PANTHER" id="PTHR41521">
    <property type="match status" value="1"/>
</dbReference>
<accession>A0A9J7ATH9</accession>
<gene>
    <name evidence="2" type="ORF">NUH88_19825</name>
</gene>
<organism evidence="2 3">
    <name type="scientific">Nisaea acidiphila</name>
    <dbReference type="NCBI Taxonomy" id="1862145"/>
    <lineage>
        <taxon>Bacteria</taxon>
        <taxon>Pseudomonadati</taxon>
        <taxon>Pseudomonadota</taxon>
        <taxon>Alphaproteobacteria</taxon>
        <taxon>Rhodospirillales</taxon>
        <taxon>Thalassobaculaceae</taxon>
        <taxon>Nisaea</taxon>
    </lineage>
</organism>
<keyword evidence="3" id="KW-1185">Reference proteome</keyword>
<dbReference type="InterPro" id="IPR010753">
    <property type="entry name" value="DUF1330"/>
</dbReference>
<name>A0A9J7ATH9_9PROT</name>
<dbReference type="PANTHER" id="PTHR41521:SF4">
    <property type="entry name" value="BLR0684 PROTEIN"/>
    <property type="match status" value="1"/>
</dbReference>
<dbReference type="RefSeq" id="WP_257768411.1">
    <property type="nucleotide sequence ID" value="NZ_CP102480.1"/>
</dbReference>
<dbReference type="Gene3D" id="3.30.70.100">
    <property type="match status" value="1"/>
</dbReference>
<dbReference type="AlphaFoldDB" id="A0A9J7ATH9"/>
<sequence>MPAGYLIAQIDVSDADAFEEYRKLVPATITAFGGEYLVRGGKQEQLEGNSNPRTVVLRFDSFEKAHEWYHSSDYEKPKAMRQAASKGNVVLVEGV</sequence>
<protein>
    <submittedName>
        <fullName evidence="2">DUF1330 domain-containing protein</fullName>
    </submittedName>
</protein>
<evidence type="ECO:0000313" key="3">
    <source>
        <dbReference type="Proteomes" id="UP001060336"/>
    </source>
</evidence>
<dbReference type="InterPro" id="IPR011008">
    <property type="entry name" value="Dimeric_a/b-barrel"/>
</dbReference>
<evidence type="ECO:0000313" key="2">
    <source>
        <dbReference type="EMBL" id="UUX49636.1"/>
    </source>
</evidence>
<proteinExistence type="predicted"/>
<dbReference type="Proteomes" id="UP001060336">
    <property type="component" value="Chromosome"/>
</dbReference>
<feature type="domain" description="DUF1330" evidence="1">
    <location>
        <begin position="4"/>
        <end position="95"/>
    </location>
</feature>
<dbReference type="SUPFAM" id="SSF54909">
    <property type="entry name" value="Dimeric alpha+beta barrel"/>
    <property type="match status" value="1"/>
</dbReference>
<evidence type="ECO:0000259" key="1">
    <source>
        <dbReference type="Pfam" id="PF07045"/>
    </source>
</evidence>
<dbReference type="KEGG" id="naci:NUH88_19825"/>
<reference evidence="2" key="1">
    <citation type="submission" date="2022-08" db="EMBL/GenBank/DDBJ databases">
        <title>Nisaea acidiphila sp. nov., isolated from a marine algal debris and emended description of the genus Nisaea Urios et al. 2008.</title>
        <authorList>
            <person name="Kwon K."/>
        </authorList>
    </citation>
    <scope>NUCLEOTIDE SEQUENCE</scope>
    <source>
        <strain evidence="2">MEBiC11861</strain>
    </source>
</reference>